<reference evidence="1 2" key="1">
    <citation type="submission" date="2018-02" db="EMBL/GenBank/DDBJ databases">
        <title>Complete genome sequence of Streptomyces dengpaensis, the producer of angucyclines.</title>
        <authorList>
            <person name="Yumei L."/>
        </authorList>
    </citation>
    <scope>NUCLEOTIDE SEQUENCE [LARGE SCALE GENOMIC DNA]</scope>
    <source>
        <strain evidence="1 2">XZHG99</strain>
    </source>
</reference>
<protein>
    <recommendedName>
        <fullName evidence="3">Holliday junction resolvase RuvC</fullName>
    </recommendedName>
</protein>
<keyword evidence="2" id="KW-1185">Reference proteome</keyword>
<organism evidence="1 2">
    <name type="scientific">Streptomyces dengpaensis</name>
    <dbReference type="NCBI Taxonomy" id="2049881"/>
    <lineage>
        <taxon>Bacteria</taxon>
        <taxon>Bacillati</taxon>
        <taxon>Actinomycetota</taxon>
        <taxon>Actinomycetes</taxon>
        <taxon>Kitasatosporales</taxon>
        <taxon>Streptomycetaceae</taxon>
        <taxon>Streptomyces</taxon>
    </lineage>
</organism>
<evidence type="ECO:0000313" key="1">
    <source>
        <dbReference type="EMBL" id="AVH61329.1"/>
    </source>
</evidence>
<dbReference type="Proteomes" id="UP000238413">
    <property type="component" value="Chromosome"/>
</dbReference>
<sequence length="181" mass="19447">MGQSPTVPRVIGLDLSLTCTGVAGEGWTDIIRPRTGLRGHPRLAFIVDQVAIHIRNADLVVIEGPSFGGGVAHRHEDLAGLRVMVRHACWRRGIPYAIVPPSCRALYATGKGSGSKGAVRDAVRERYGVDCDGPGRYDQADAYVLLAMGLHHKGWPLAVVPDTHRRGLDGCQWPDTEGLAA</sequence>
<evidence type="ECO:0008006" key="3">
    <source>
        <dbReference type="Google" id="ProtNLM"/>
    </source>
</evidence>
<dbReference type="SUPFAM" id="SSF53098">
    <property type="entry name" value="Ribonuclease H-like"/>
    <property type="match status" value="1"/>
</dbReference>
<accession>A0ABN5IEB1</accession>
<name>A0ABN5IEB1_9ACTN</name>
<dbReference type="InterPro" id="IPR012337">
    <property type="entry name" value="RNaseH-like_sf"/>
</dbReference>
<gene>
    <name evidence="1" type="ORF">C4B68_21220</name>
</gene>
<dbReference type="EMBL" id="CP026652">
    <property type="protein sequence ID" value="AVH61329.1"/>
    <property type="molecule type" value="Genomic_DNA"/>
</dbReference>
<evidence type="ECO:0000313" key="2">
    <source>
        <dbReference type="Proteomes" id="UP000238413"/>
    </source>
</evidence>
<proteinExistence type="predicted"/>
<dbReference type="Gene3D" id="3.30.420.10">
    <property type="entry name" value="Ribonuclease H-like superfamily/Ribonuclease H"/>
    <property type="match status" value="1"/>
</dbReference>
<dbReference type="InterPro" id="IPR036397">
    <property type="entry name" value="RNaseH_sf"/>
</dbReference>